<feature type="compositionally biased region" description="Low complexity" evidence="6">
    <location>
        <begin position="338"/>
        <end position="353"/>
    </location>
</feature>
<name>A0AAN6ZSX7_9PEZI</name>
<dbReference type="SUPFAM" id="SSF51395">
    <property type="entry name" value="FMN-linked oxidoreductases"/>
    <property type="match status" value="1"/>
</dbReference>
<evidence type="ECO:0000256" key="7">
    <source>
        <dbReference type="SAM" id="Phobius"/>
    </source>
</evidence>
<evidence type="ECO:0000256" key="3">
    <source>
        <dbReference type="ARBA" id="ARBA00022692"/>
    </source>
</evidence>
<feature type="transmembrane region" description="Helical" evidence="7">
    <location>
        <begin position="486"/>
        <end position="508"/>
    </location>
</feature>
<comment type="caution">
    <text evidence="9">The sequence shown here is derived from an EMBL/GenBank/DDBJ whole genome shotgun (WGS) entry which is preliminary data.</text>
</comment>
<keyword evidence="3 7" id="KW-0812">Transmembrane</keyword>
<dbReference type="SUPFAM" id="SSF51412">
    <property type="entry name" value="Inosine monophosphate dehydrogenase (IMPDH)"/>
    <property type="match status" value="1"/>
</dbReference>
<feature type="region of interest" description="Disordered" evidence="6">
    <location>
        <begin position="297"/>
        <end position="388"/>
    </location>
</feature>
<accession>A0AAN6ZSX7</accession>
<evidence type="ECO:0000256" key="6">
    <source>
        <dbReference type="SAM" id="MobiDB-lite"/>
    </source>
</evidence>
<organism evidence="9 10">
    <name type="scientific">Chaetomidium leptoderma</name>
    <dbReference type="NCBI Taxonomy" id="669021"/>
    <lineage>
        <taxon>Eukaryota</taxon>
        <taxon>Fungi</taxon>
        <taxon>Dikarya</taxon>
        <taxon>Ascomycota</taxon>
        <taxon>Pezizomycotina</taxon>
        <taxon>Sordariomycetes</taxon>
        <taxon>Sordariomycetidae</taxon>
        <taxon>Sordariales</taxon>
        <taxon>Chaetomiaceae</taxon>
        <taxon>Chaetomidium</taxon>
    </lineage>
</organism>
<gene>
    <name evidence="9" type="ORF">C8A00DRAFT_45959</name>
</gene>
<dbReference type="EMBL" id="MU857055">
    <property type="protein sequence ID" value="KAK4150710.1"/>
    <property type="molecule type" value="Genomic_DNA"/>
</dbReference>
<evidence type="ECO:0000256" key="5">
    <source>
        <dbReference type="ARBA" id="ARBA00023136"/>
    </source>
</evidence>
<evidence type="ECO:0000259" key="8">
    <source>
        <dbReference type="PROSITE" id="PS51382"/>
    </source>
</evidence>
<dbReference type="Proteomes" id="UP001302745">
    <property type="component" value="Unassembled WGS sequence"/>
</dbReference>
<dbReference type="CDD" id="cd14474">
    <property type="entry name" value="SPX_YDR089W"/>
    <property type="match status" value="1"/>
</dbReference>
<dbReference type="GO" id="GO:0005774">
    <property type="term" value="C:vacuolar membrane"/>
    <property type="evidence" value="ECO:0007669"/>
    <property type="project" value="UniProtKB-SubCell"/>
</dbReference>
<reference evidence="9" key="2">
    <citation type="submission" date="2023-05" db="EMBL/GenBank/DDBJ databases">
        <authorList>
            <consortium name="Lawrence Berkeley National Laboratory"/>
            <person name="Steindorff A."/>
            <person name="Hensen N."/>
            <person name="Bonometti L."/>
            <person name="Westerberg I."/>
            <person name="Brannstrom I.O."/>
            <person name="Guillou S."/>
            <person name="Cros-Aarteil S."/>
            <person name="Calhoun S."/>
            <person name="Haridas S."/>
            <person name="Kuo A."/>
            <person name="Mondo S."/>
            <person name="Pangilinan J."/>
            <person name="Riley R."/>
            <person name="Labutti K."/>
            <person name="Andreopoulos B."/>
            <person name="Lipzen A."/>
            <person name="Chen C."/>
            <person name="Yanf M."/>
            <person name="Daum C."/>
            <person name="Ng V."/>
            <person name="Clum A."/>
            <person name="Ohm R."/>
            <person name="Martin F."/>
            <person name="Silar P."/>
            <person name="Natvig D."/>
            <person name="Lalanne C."/>
            <person name="Gautier V."/>
            <person name="Ament-Velasquez S.L."/>
            <person name="Kruys A."/>
            <person name="Hutchinson M.I."/>
            <person name="Powell A.J."/>
            <person name="Barry K."/>
            <person name="Miller A.N."/>
            <person name="Grigoriev I.V."/>
            <person name="Debuchy R."/>
            <person name="Gladieux P."/>
            <person name="Thoren M.H."/>
            <person name="Johannesson H."/>
        </authorList>
    </citation>
    <scope>NUCLEOTIDE SEQUENCE</scope>
    <source>
        <strain evidence="9">CBS 538.74</strain>
    </source>
</reference>
<feature type="region of interest" description="Disordered" evidence="6">
    <location>
        <begin position="204"/>
        <end position="226"/>
    </location>
</feature>
<evidence type="ECO:0000313" key="9">
    <source>
        <dbReference type="EMBL" id="KAK4150710.1"/>
    </source>
</evidence>
<dbReference type="AlphaFoldDB" id="A0AAN6ZSX7"/>
<evidence type="ECO:0000256" key="4">
    <source>
        <dbReference type="ARBA" id="ARBA00022989"/>
    </source>
</evidence>
<proteinExistence type="predicted"/>
<dbReference type="PANTHER" id="PTHR46140">
    <property type="entry name" value="VACUOLAR TRANSPORTER CHAPERONE 1-RELATED"/>
    <property type="match status" value="1"/>
</dbReference>
<keyword evidence="4 7" id="KW-1133">Transmembrane helix</keyword>
<keyword evidence="2" id="KW-0926">Vacuole</keyword>
<dbReference type="InterPro" id="IPR051572">
    <property type="entry name" value="VTC_Complex_Subunit"/>
</dbReference>
<dbReference type="PANTHER" id="PTHR46140:SF1">
    <property type="entry name" value="VACUOLAR TRANSPORTER CHAPERONE COMPLEX SUBUNIT 4-RELATED"/>
    <property type="match status" value="1"/>
</dbReference>
<feature type="compositionally biased region" description="Polar residues" evidence="6">
    <location>
        <begin position="216"/>
        <end position="226"/>
    </location>
</feature>
<dbReference type="PROSITE" id="PS51382">
    <property type="entry name" value="SPX"/>
    <property type="match status" value="1"/>
</dbReference>
<dbReference type="Gene3D" id="3.20.20.70">
    <property type="entry name" value="Aldolase class I"/>
    <property type="match status" value="2"/>
</dbReference>
<dbReference type="InterPro" id="IPR013785">
    <property type="entry name" value="Aldolase_TIM"/>
</dbReference>
<feature type="compositionally biased region" description="Low complexity" evidence="6">
    <location>
        <begin position="363"/>
        <end position="386"/>
    </location>
</feature>
<sequence length="714" mass="78783">MKYGEQFEKESVPQWRLYNIDYNSLKHHIKVHTTKDQATAIAIPGRPNTALTKFENDFYSELCRQHDRVDLFVSSKADEIARRLQHLSSQIHRLILRCATSGSEHMPLKRRQRFAKYEQILLQCGDDIKSLQRFVDAQVVAFRKILKKYRKWTGSSTLGVRFKESMLSHPKSFTKRDFSQLQSQYDDLFNTLYAALPAMPTGGMALPESERRHSRPTSAQLSPSETIVATEAQPAAGYWNEYDCGSEVGDLERNADTEYAIYIDSNHDVGFPGIKILGDFFAKPITKLTAWVSFHPDPRDSDTTSDDPEQNPLLGTHPHPDPGPYGSARSPAEHSYFSSSPGGTASTATAAGTDTDLEDDPSSARSASNRQSRRNSGSFSRGYTSSSDDHFPSGYSTHYAALPSIADQRIVRYRERVLRWATWGCFGVAFVLMGIAAVLIAAGRNRMRLEVDAGVTVGIMTSLGLACAGFCMMSSRRDKVGLVGRLAVILSVGVGFILCHPSFATHFLTTALPLLRQHRPRAVWLFAPRLEDVASGRVRDVVAALRGEGFVVLFQVGTVAAARQAVRDGADVLVVQGVDAGGHQFVGAAGVFVAAEEAWTPEFRKKLIIETTDGGPSTVKTPLLDDIQSTAIWPSVYDGRGLIGKSWLDHTAGMPMEENIRLFKEADKAGDTSRKINWVGTGVGLIRDVRPAGDIVREAREDAIKRIQRLQSAM</sequence>
<feature type="transmembrane region" description="Helical" evidence="7">
    <location>
        <begin position="417"/>
        <end position="441"/>
    </location>
</feature>
<dbReference type="GO" id="GO:0006799">
    <property type="term" value="P:polyphosphate biosynthetic process"/>
    <property type="evidence" value="ECO:0007669"/>
    <property type="project" value="UniProtKB-ARBA"/>
</dbReference>
<dbReference type="Pfam" id="PF03060">
    <property type="entry name" value="NMO"/>
    <property type="match status" value="1"/>
</dbReference>
<protein>
    <recommendedName>
        <fullName evidence="8">SPX domain-containing protein</fullName>
    </recommendedName>
</protein>
<keyword evidence="5 7" id="KW-0472">Membrane</keyword>
<comment type="subcellular location">
    <subcellularLocation>
        <location evidence="1">Vacuole membrane</location>
        <topology evidence="1">Multi-pass membrane protein</topology>
    </subcellularLocation>
</comment>
<feature type="transmembrane region" description="Helical" evidence="7">
    <location>
        <begin position="453"/>
        <end position="474"/>
    </location>
</feature>
<feature type="domain" description="SPX" evidence="8">
    <location>
        <begin position="1"/>
        <end position="163"/>
    </location>
</feature>
<keyword evidence="10" id="KW-1185">Reference proteome</keyword>
<reference evidence="9" key="1">
    <citation type="journal article" date="2023" name="Mol. Phylogenet. Evol.">
        <title>Genome-scale phylogeny and comparative genomics of the fungal order Sordariales.</title>
        <authorList>
            <person name="Hensen N."/>
            <person name="Bonometti L."/>
            <person name="Westerberg I."/>
            <person name="Brannstrom I.O."/>
            <person name="Guillou S."/>
            <person name="Cros-Aarteil S."/>
            <person name="Calhoun S."/>
            <person name="Haridas S."/>
            <person name="Kuo A."/>
            <person name="Mondo S."/>
            <person name="Pangilinan J."/>
            <person name="Riley R."/>
            <person name="LaButti K."/>
            <person name="Andreopoulos B."/>
            <person name="Lipzen A."/>
            <person name="Chen C."/>
            <person name="Yan M."/>
            <person name="Daum C."/>
            <person name="Ng V."/>
            <person name="Clum A."/>
            <person name="Steindorff A."/>
            <person name="Ohm R.A."/>
            <person name="Martin F."/>
            <person name="Silar P."/>
            <person name="Natvig D.O."/>
            <person name="Lalanne C."/>
            <person name="Gautier V."/>
            <person name="Ament-Velasquez S.L."/>
            <person name="Kruys A."/>
            <person name="Hutchinson M.I."/>
            <person name="Powell A.J."/>
            <person name="Barry K."/>
            <person name="Miller A.N."/>
            <person name="Grigoriev I.V."/>
            <person name="Debuchy R."/>
            <person name="Gladieux P."/>
            <person name="Hiltunen Thoren M."/>
            <person name="Johannesson H."/>
        </authorList>
    </citation>
    <scope>NUCLEOTIDE SEQUENCE</scope>
    <source>
        <strain evidence="9">CBS 538.74</strain>
    </source>
</reference>
<evidence type="ECO:0000256" key="1">
    <source>
        <dbReference type="ARBA" id="ARBA00004128"/>
    </source>
</evidence>
<dbReference type="InterPro" id="IPR004331">
    <property type="entry name" value="SPX_dom"/>
</dbReference>
<evidence type="ECO:0000256" key="2">
    <source>
        <dbReference type="ARBA" id="ARBA00022554"/>
    </source>
</evidence>
<evidence type="ECO:0000313" key="10">
    <source>
        <dbReference type="Proteomes" id="UP001302745"/>
    </source>
</evidence>